<feature type="transmembrane region" description="Helical" evidence="6">
    <location>
        <begin position="201"/>
        <end position="224"/>
    </location>
</feature>
<comment type="caution">
    <text evidence="8">The sequence shown here is derived from an EMBL/GenBank/DDBJ whole genome shotgun (WGS) entry which is preliminary data.</text>
</comment>
<dbReference type="PANTHER" id="PTHR24049:SF22">
    <property type="entry name" value="DROSOPHILA CRUMBS HOMOLOG"/>
    <property type="match status" value="1"/>
</dbReference>
<keyword evidence="6" id="KW-0812">Transmembrane</keyword>
<feature type="disulfide bond" evidence="5">
    <location>
        <begin position="160"/>
        <end position="169"/>
    </location>
</feature>
<feature type="disulfide bond" evidence="5">
    <location>
        <begin position="122"/>
        <end position="131"/>
    </location>
</feature>
<reference evidence="8 9" key="1">
    <citation type="submission" date="2023-05" db="EMBL/GenBank/DDBJ databases">
        <title>B98-5 Cell Line De Novo Hybrid Assembly: An Optical Mapping Approach.</title>
        <authorList>
            <person name="Kananen K."/>
            <person name="Auerbach J.A."/>
            <person name="Kautto E."/>
            <person name="Blachly J.S."/>
        </authorList>
    </citation>
    <scope>NUCLEOTIDE SEQUENCE [LARGE SCALE GENOMIC DNA]</scope>
    <source>
        <strain evidence="8">B95-8</strain>
        <tissue evidence="8">Cell line</tissue>
    </source>
</reference>
<evidence type="ECO:0000259" key="7">
    <source>
        <dbReference type="PROSITE" id="PS50026"/>
    </source>
</evidence>
<comment type="caution">
    <text evidence="5">Lacks conserved residue(s) required for the propagation of feature annotation.</text>
</comment>
<keyword evidence="1 5" id="KW-0245">EGF-like domain</keyword>
<feature type="disulfide bond" evidence="5">
    <location>
        <begin position="103"/>
        <end position="120"/>
    </location>
</feature>
<accession>A0ABQ9VBE7</accession>
<feature type="domain" description="EGF-like" evidence="7">
    <location>
        <begin position="94"/>
        <end position="132"/>
    </location>
</feature>
<feature type="disulfide bond" evidence="5">
    <location>
        <begin position="82"/>
        <end position="91"/>
    </location>
</feature>
<dbReference type="InterPro" id="IPR000742">
    <property type="entry name" value="EGF"/>
</dbReference>
<keyword evidence="9" id="KW-1185">Reference proteome</keyword>
<dbReference type="Proteomes" id="UP001266305">
    <property type="component" value="Unassembled WGS sequence"/>
</dbReference>
<keyword evidence="2" id="KW-0732">Signal</keyword>
<evidence type="ECO:0000313" key="9">
    <source>
        <dbReference type="Proteomes" id="UP001266305"/>
    </source>
</evidence>
<dbReference type="Pfam" id="PF07645">
    <property type="entry name" value="EGF_CA"/>
    <property type="match status" value="1"/>
</dbReference>
<keyword evidence="3" id="KW-0677">Repeat</keyword>
<dbReference type="InterPro" id="IPR009030">
    <property type="entry name" value="Growth_fac_rcpt_cys_sf"/>
</dbReference>
<keyword evidence="4 5" id="KW-1015">Disulfide bond</keyword>
<evidence type="ECO:0000313" key="8">
    <source>
        <dbReference type="EMBL" id="KAK2106699.1"/>
    </source>
</evidence>
<organism evidence="8 9">
    <name type="scientific">Saguinus oedipus</name>
    <name type="common">Cotton-top tamarin</name>
    <name type="synonym">Oedipomidas oedipus</name>
    <dbReference type="NCBI Taxonomy" id="9490"/>
    <lineage>
        <taxon>Eukaryota</taxon>
        <taxon>Metazoa</taxon>
        <taxon>Chordata</taxon>
        <taxon>Craniata</taxon>
        <taxon>Vertebrata</taxon>
        <taxon>Euteleostomi</taxon>
        <taxon>Mammalia</taxon>
        <taxon>Eutheria</taxon>
        <taxon>Euarchontoglires</taxon>
        <taxon>Primates</taxon>
        <taxon>Haplorrhini</taxon>
        <taxon>Platyrrhini</taxon>
        <taxon>Cebidae</taxon>
        <taxon>Callitrichinae</taxon>
        <taxon>Saguinus</taxon>
    </lineage>
</organism>
<evidence type="ECO:0000256" key="6">
    <source>
        <dbReference type="SAM" id="Phobius"/>
    </source>
</evidence>
<dbReference type="Pfam" id="PF00008">
    <property type="entry name" value="EGF"/>
    <property type="match status" value="2"/>
</dbReference>
<dbReference type="SMART" id="SM00179">
    <property type="entry name" value="EGF_CA"/>
    <property type="match status" value="3"/>
</dbReference>
<evidence type="ECO:0000256" key="5">
    <source>
        <dbReference type="PROSITE-ProRule" id="PRU00076"/>
    </source>
</evidence>
<dbReference type="InterPro" id="IPR051022">
    <property type="entry name" value="Notch_Cell-Fate_Det"/>
</dbReference>
<keyword evidence="6" id="KW-1133">Transmembrane helix</keyword>
<feature type="domain" description="EGF-like" evidence="7">
    <location>
        <begin position="56"/>
        <end position="92"/>
    </location>
</feature>
<dbReference type="PRINTS" id="PR00010">
    <property type="entry name" value="EGFBLOOD"/>
</dbReference>
<dbReference type="PANTHER" id="PTHR24049">
    <property type="entry name" value="CRUMBS FAMILY MEMBER"/>
    <property type="match status" value="1"/>
</dbReference>
<dbReference type="SMART" id="SM00181">
    <property type="entry name" value="EGF"/>
    <property type="match status" value="3"/>
</dbReference>
<dbReference type="InterPro" id="IPR001881">
    <property type="entry name" value="EGF-like_Ca-bd_dom"/>
</dbReference>
<dbReference type="InterPro" id="IPR018097">
    <property type="entry name" value="EGF_Ca-bd_CS"/>
</dbReference>
<keyword evidence="6" id="KW-0472">Membrane</keyword>
<gene>
    <name evidence="8" type="ORF">P7K49_016213</name>
</gene>
<feature type="domain" description="EGF-like" evidence="7">
    <location>
        <begin position="134"/>
        <end position="170"/>
    </location>
</feature>
<dbReference type="InterPro" id="IPR049883">
    <property type="entry name" value="NOTCH1_EGF-like"/>
</dbReference>
<dbReference type="PROSITE" id="PS01186">
    <property type="entry name" value="EGF_2"/>
    <property type="match status" value="3"/>
</dbReference>
<evidence type="ECO:0000256" key="3">
    <source>
        <dbReference type="ARBA" id="ARBA00022737"/>
    </source>
</evidence>
<dbReference type="EMBL" id="JASSZA010000007">
    <property type="protein sequence ID" value="KAK2106699.1"/>
    <property type="molecule type" value="Genomic_DNA"/>
</dbReference>
<dbReference type="PROSITE" id="PS00022">
    <property type="entry name" value="EGF_1"/>
    <property type="match status" value="3"/>
</dbReference>
<dbReference type="PROSITE" id="PS01187">
    <property type="entry name" value="EGF_CA"/>
    <property type="match status" value="1"/>
</dbReference>
<dbReference type="SUPFAM" id="SSF57184">
    <property type="entry name" value="Growth factor receptor domain"/>
    <property type="match status" value="1"/>
</dbReference>
<evidence type="ECO:0000256" key="1">
    <source>
        <dbReference type="ARBA" id="ARBA00022536"/>
    </source>
</evidence>
<proteinExistence type="predicted"/>
<evidence type="ECO:0000256" key="2">
    <source>
        <dbReference type="ARBA" id="ARBA00022729"/>
    </source>
</evidence>
<sequence length="226" mass="24896">MNEQVFQWPEEVIAVSDVFNFYPQEDWLDIEIARLSENFTVFGVSLLSTGYNCQVNIDECASNPCLNQGTCFDDISGYTCHCVLPYTGKNCQTVLAPCSPNPCENAAVCKESPNFESYTCLCAPGWQGQQCTIDIDECISKPCMNHGLCHNTQGSYMCECPPGFSGMDCEEDIDDCLASEYASHLLSPLSRGKHAGSRRELSGGYCLSCLTSAVLVIYPTYLIIVF</sequence>
<dbReference type="PROSITE" id="PS50026">
    <property type="entry name" value="EGF_3"/>
    <property type="match status" value="3"/>
</dbReference>
<name>A0ABQ9VBE7_SAGOE</name>
<dbReference type="InterPro" id="IPR000152">
    <property type="entry name" value="EGF-type_Asp/Asn_hydroxyl_site"/>
</dbReference>
<protein>
    <recommendedName>
        <fullName evidence="7">EGF-like domain-containing protein</fullName>
    </recommendedName>
</protein>
<dbReference type="CDD" id="cd00054">
    <property type="entry name" value="EGF_CA"/>
    <property type="match status" value="2"/>
</dbReference>
<dbReference type="Gene3D" id="2.10.25.10">
    <property type="entry name" value="Laminin"/>
    <property type="match status" value="3"/>
</dbReference>
<dbReference type="PROSITE" id="PS00010">
    <property type="entry name" value="ASX_HYDROXYL"/>
    <property type="match status" value="2"/>
</dbReference>
<evidence type="ECO:0000256" key="4">
    <source>
        <dbReference type="ARBA" id="ARBA00023157"/>
    </source>
</evidence>